<evidence type="ECO:0000313" key="1">
    <source>
        <dbReference type="EMBL" id="CAI9711780.1"/>
    </source>
</evidence>
<proteinExistence type="predicted"/>
<organism evidence="1 2">
    <name type="scientific">Rangifer tarandus platyrhynchus</name>
    <name type="common">Svalbard reindeer</name>
    <dbReference type="NCBI Taxonomy" id="3082113"/>
    <lineage>
        <taxon>Eukaryota</taxon>
        <taxon>Metazoa</taxon>
        <taxon>Chordata</taxon>
        <taxon>Craniata</taxon>
        <taxon>Vertebrata</taxon>
        <taxon>Euteleostomi</taxon>
        <taxon>Mammalia</taxon>
        <taxon>Eutheria</taxon>
        <taxon>Laurasiatheria</taxon>
        <taxon>Artiodactyla</taxon>
        <taxon>Ruminantia</taxon>
        <taxon>Pecora</taxon>
        <taxon>Cervidae</taxon>
        <taxon>Odocoileinae</taxon>
        <taxon>Rangifer</taxon>
    </lineage>
</organism>
<sequence>MLKEWRRAVWADHVSCPFLLQVNGLPGPEPRTPAEQHNHAALATGGPARAPPTSQGAPPAADRAGQAGRRSPSGSSSTPAPLPPCCVTRKPQGRAEGGAGQSGASRRGPRRPASTPSRAPLKPENPHSPGQGAVGSREGRSGTRAGSSSALSGRPRRGTSHRTRVLSHSHTRSTRGTGDPQAPQPSGRSRRRSPRGGKPRAPRPNVPRGGAACAKEGRGPGWAGPGRGEHAVPPPGESRSGPAHYGMPLPVWEGSHRPSATRGYGRLPEVGEEPVHCTAFLDLSWPAPHSGGGDFPKPPPAQCPFFIDSVH</sequence>
<reference evidence="1" key="1">
    <citation type="submission" date="2023-05" db="EMBL/GenBank/DDBJ databases">
        <authorList>
            <consortium name="ELIXIR-Norway"/>
        </authorList>
    </citation>
    <scope>NUCLEOTIDE SEQUENCE</scope>
</reference>
<name>A0ACB0FFJ7_RANTA</name>
<dbReference type="EMBL" id="OX596090">
    <property type="protein sequence ID" value="CAI9711780.1"/>
    <property type="molecule type" value="Genomic_DNA"/>
</dbReference>
<accession>A0ACB0FFJ7</accession>
<protein>
    <submittedName>
        <fullName evidence="1">Uncharacterized protein</fullName>
    </submittedName>
</protein>
<gene>
    <name evidence="1" type="ORF">MRATA1EN3_LOCUS22993</name>
</gene>
<evidence type="ECO:0000313" key="2">
    <source>
        <dbReference type="Proteomes" id="UP001162501"/>
    </source>
</evidence>
<dbReference type="Proteomes" id="UP001162501">
    <property type="component" value="Chromosome 6"/>
</dbReference>